<evidence type="ECO:0000313" key="1">
    <source>
        <dbReference type="EMBL" id="SDL20364.1"/>
    </source>
</evidence>
<dbReference type="SUPFAM" id="SSF82185">
    <property type="entry name" value="Histone H3 K4-specific methyltransferase SET7/9 N-terminal domain"/>
    <property type="match status" value="1"/>
</dbReference>
<protein>
    <recommendedName>
        <fullName evidence="3">MORN repeat variant</fullName>
    </recommendedName>
</protein>
<keyword evidence="2" id="KW-1185">Reference proteome</keyword>
<dbReference type="Gene3D" id="2.20.110.10">
    <property type="entry name" value="Histone H3 K4-specific methyltransferase SET7/9 N-terminal domain"/>
    <property type="match status" value="1"/>
</dbReference>
<organism evidence="1 2">
    <name type="scientific">Kriegella aquimaris</name>
    <dbReference type="NCBI Taxonomy" id="192904"/>
    <lineage>
        <taxon>Bacteria</taxon>
        <taxon>Pseudomonadati</taxon>
        <taxon>Bacteroidota</taxon>
        <taxon>Flavobacteriia</taxon>
        <taxon>Flavobacteriales</taxon>
        <taxon>Flavobacteriaceae</taxon>
        <taxon>Kriegella</taxon>
    </lineage>
</organism>
<dbReference type="STRING" id="192904.SAMN04488514_1012"/>
<dbReference type="OrthoDB" id="9785122at2"/>
<dbReference type="AlphaFoldDB" id="A0A1G9I687"/>
<gene>
    <name evidence="1" type="ORF">SAMN04488514_1012</name>
</gene>
<evidence type="ECO:0008006" key="3">
    <source>
        <dbReference type="Google" id="ProtNLM"/>
    </source>
</evidence>
<name>A0A1G9I687_9FLAO</name>
<dbReference type="Proteomes" id="UP000199440">
    <property type="component" value="Unassembled WGS sequence"/>
</dbReference>
<reference evidence="1 2" key="1">
    <citation type="submission" date="2016-10" db="EMBL/GenBank/DDBJ databases">
        <authorList>
            <person name="de Groot N.N."/>
        </authorList>
    </citation>
    <scope>NUCLEOTIDE SEQUENCE [LARGE SCALE GENOMIC DNA]</scope>
    <source>
        <strain evidence="1 2">DSM 19886</strain>
    </source>
</reference>
<sequence>MEKTFLLAFLTFTFFTYGQKPELKTCDCNELTMKGKDGKSAFKDKVAFTGKCLTNNVDGIVTKELHYFNGQLNGETKNFHMNGKIKEVIMYSGNMKHGKYILYSKNGKPLIEGTYKNKLKDGKWNYYDKNTGKMNKTIDFEFGKKTAGNKA</sequence>
<accession>A0A1G9I687</accession>
<dbReference type="EMBL" id="FNGV01000001">
    <property type="protein sequence ID" value="SDL20364.1"/>
    <property type="molecule type" value="Genomic_DNA"/>
</dbReference>
<evidence type="ECO:0000313" key="2">
    <source>
        <dbReference type="Proteomes" id="UP000199440"/>
    </source>
</evidence>
<dbReference type="RefSeq" id="WP_089884006.1">
    <property type="nucleotide sequence ID" value="NZ_FNGV01000001.1"/>
</dbReference>
<proteinExistence type="predicted"/>